<evidence type="ECO:0000256" key="1">
    <source>
        <dbReference type="ARBA" id="ARBA00004651"/>
    </source>
</evidence>
<evidence type="ECO:0008006" key="16">
    <source>
        <dbReference type="Google" id="ProtNLM"/>
    </source>
</evidence>
<evidence type="ECO:0000256" key="9">
    <source>
        <dbReference type="PROSITE-ProRule" id="PRU00703"/>
    </source>
</evidence>
<evidence type="ECO:0000256" key="6">
    <source>
        <dbReference type="ARBA" id="ARBA00022989"/>
    </source>
</evidence>
<dbReference type="PANTHER" id="PTHR22777">
    <property type="entry name" value="HEMOLYSIN-RELATED"/>
    <property type="match status" value="1"/>
</dbReference>
<evidence type="ECO:0000256" key="4">
    <source>
        <dbReference type="ARBA" id="ARBA00022692"/>
    </source>
</evidence>
<dbReference type="PANTHER" id="PTHR22777:SF32">
    <property type="entry name" value="UPF0053 INNER MEMBRANE PROTEIN YFJD"/>
    <property type="match status" value="1"/>
</dbReference>
<evidence type="ECO:0000256" key="5">
    <source>
        <dbReference type="ARBA" id="ARBA00022737"/>
    </source>
</evidence>
<keyword evidence="5" id="KW-0677">Repeat</keyword>
<feature type="domain" description="CNNM transmembrane" evidence="13">
    <location>
        <begin position="1"/>
        <end position="160"/>
    </location>
</feature>
<keyword evidence="7 9" id="KW-0129">CBS domain</keyword>
<keyword evidence="3" id="KW-1003">Cell membrane</keyword>
<keyword evidence="15" id="KW-1185">Reference proteome</keyword>
<dbReference type="SUPFAM" id="SSF56176">
    <property type="entry name" value="FAD-binding/transporter-associated domain-like"/>
    <property type="match status" value="1"/>
</dbReference>
<dbReference type="PROSITE" id="PS51371">
    <property type="entry name" value="CBS"/>
    <property type="match status" value="1"/>
</dbReference>
<comment type="similarity">
    <text evidence="2">Belongs to the UPF0053 family.</text>
</comment>
<dbReference type="InterPro" id="IPR044751">
    <property type="entry name" value="Ion_transp-like_CBS"/>
</dbReference>
<dbReference type="Gene3D" id="3.30.465.10">
    <property type="match status" value="1"/>
</dbReference>
<gene>
    <name evidence="14" type="ORF">MB2181_02260</name>
</gene>
<feature type="transmembrane region" description="Helical" evidence="11">
    <location>
        <begin position="65"/>
        <end position="84"/>
    </location>
</feature>
<dbReference type="SUPFAM" id="SSF54631">
    <property type="entry name" value="CBS-domain pair"/>
    <property type="match status" value="1"/>
</dbReference>
<sequence length="390" mass="43769">MSVNRFRLKHLAKKGNKGAVLASKLLDETDKLLSVILLCNNFCNAAAATLVTIIAVQLYGEDEAIIMSGTIITTFLILIFSEISPKVIAAAHAEKLALLCSFVLFPLLKILYPIVWFVNIFVLSILKIFNIKINFTQNNLITMDELKSIISESGQFIPNKNKSIFLNLIDLEKITVEDIMMPHTNIESLNIGQPVEDILNKLSNSHNQSILFKKIDNESIHGVLEAHKILKLLIKSKDGAISKEQVIELIDQPYFIPSGTSLYKQIQYFQDNQEKIGLIVNEHGEFIGLVTLEDILEEIVGEFNVELPSKLSKITFDTDGWIVDGSITLRTLNKKMKMSLPVNGPKTLNGLITEFFEEIPDPNTSFKLHGRTMEIISAQDKTVKTVKIFK</sequence>
<evidence type="ECO:0000256" key="10">
    <source>
        <dbReference type="PROSITE-ProRule" id="PRU01193"/>
    </source>
</evidence>
<dbReference type="Pfam" id="PF01595">
    <property type="entry name" value="CNNM"/>
    <property type="match status" value="1"/>
</dbReference>
<evidence type="ECO:0000256" key="3">
    <source>
        <dbReference type="ARBA" id="ARBA00022475"/>
    </source>
</evidence>
<dbReference type="GO" id="GO:0005886">
    <property type="term" value="C:plasma membrane"/>
    <property type="evidence" value="ECO:0007669"/>
    <property type="project" value="UniProtKB-SubCell"/>
</dbReference>
<evidence type="ECO:0000259" key="13">
    <source>
        <dbReference type="PROSITE" id="PS51846"/>
    </source>
</evidence>
<keyword evidence="8 10" id="KW-0472">Membrane</keyword>
<keyword evidence="6 10" id="KW-1133">Transmembrane helix</keyword>
<evidence type="ECO:0000256" key="11">
    <source>
        <dbReference type="SAM" id="Phobius"/>
    </source>
</evidence>
<evidence type="ECO:0000313" key="14">
    <source>
        <dbReference type="EMBL" id="EAV46859.1"/>
    </source>
</evidence>
<dbReference type="GO" id="GO:0050660">
    <property type="term" value="F:flavin adenine dinucleotide binding"/>
    <property type="evidence" value="ECO:0007669"/>
    <property type="project" value="InterPro"/>
</dbReference>
<organism evidence="14 15">
    <name type="scientific">Methylophilales bacterium HTCC2181</name>
    <dbReference type="NCBI Taxonomy" id="383631"/>
    <lineage>
        <taxon>Bacteria</taxon>
        <taxon>Pseudomonadati</taxon>
        <taxon>Pseudomonadota</taxon>
        <taxon>Betaproteobacteria</taxon>
        <taxon>Nitrosomonadales</taxon>
        <taxon>OM43 clade</taxon>
    </lineage>
</organism>
<accession>A0P5P9</accession>
<proteinExistence type="inferred from homology"/>
<keyword evidence="4 10" id="KW-0812">Transmembrane</keyword>
<dbReference type="PROSITE" id="PS51846">
    <property type="entry name" value="CNNM"/>
    <property type="match status" value="1"/>
</dbReference>
<evidence type="ECO:0000259" key="12">
    <source>
        <dbReference type="PROSITE" id="PS51371"/>
    </source>
</evidence>
<dbReference type="InterPro" id="IPR046342">
    <property type="entry name" value="CBS_dom_sf"/>
</dbReference>
<dbReference type="InterPro" id="IPR005170">
    <property type="entry name" value="Transptr-assoc_dom"/>
</dbReference>
<evidence type="ECO:0000256" key="2">
    <source>
        <dbReference type="ARBA" id="ARBA00006337"/>
    </source>
</evidence>
<evidence type="ECO:0000256" key="7">
    <source>
        <dbReference type="ARBA" id="ARBA00023122"/>
    </source>
</evidence>
<name>A0P5P9_9PROT</name>
<dbReference type="InterPro" id="IPR036318">
    <property type="entry name" value="FAD-bd_PCMH-like_sf"/>
</dbReference>
<feature type="transmembrane region" description="Helical" evidence="11">
    <location>
        <begin position="96"/>
        <end position="126"/>
    </location>
</feature>
<dbReference type="Pfam" id="PF03471">
    <property type="entry name" value="CorC_HlyC"/>
    <property type="match status" value="1"/>
</dbReference>
<dbReference type="CDD" id="cd04590">
    <property type="entry name" value="CBS_pair_CorC_HlyC_assoc"/>
    <property type="match status" value="1"/>
</dbReference>
<comment type="subcellular location">
    <subcellularLocation>
        <location evidence="1">Cell membrane</location>
        <topology evidence="1">Multi-pass membrane protein</topology>
    </subcellularLocation>
</comment>
<dbReference type="AlphaFoldDB" id="A0P5P9"/>
<comment type="caution">
    <text evidence="14">The sequence shown here is derived from an EMBL/GenBank/DDBJ whole genome shotgun (WGS) entry which is preliminary data.</text>
</comment>
<feature type="transmembrane region" description="Helical" evidence="11">
    <location>
        <begin position="32"/>
        <end position="59"/>
    </location>
</feature>
<dbReference type="Pfam" id="PF00571">
    <property type="entry name" value="CBS"/>
    <property type="match status" value="1"/>
</dbReference>
<feature type="domain" description="CBS" evidence="12">
    <location>
        <begin position="249"/>
        <end position="307"/>
    </location>
</feature>
<reference evidence="14 15" key="1">
    <citation type="submission" date="2006-11" db="EMBL/GenBank/DDBJ databases">
        <authorList>
            <person name="Giovannoni S."/>
            <person name="Vergin K."/>
            <person name="Ferriera S."/>
            <person name="Johnson J."/>
            <person name="Kravitz S."/>
            <person name="Beeson K."/>
            <person name="Sutton G."/>
            <person name="Rogers Y.-H."/>
            <person name="Friedman R."/>
            <person name="Frazier M."/>
            <person name="Venter J.C."/>
        </authorList>
    </citation>
    <scope>NUCLEOTIDE SEQUENCE [LARGE SCALE GENOMIC DNA]</scope>
    <source>
        <strain evidence="14 15">HTCC2181</strain>
    </source>
</reference>
<evidence type="ECO:0000256" key="8">
    <source>
        <dbReference type="ARBA" id="ARBA00023136"/>
    </source>
</evidence>
<dbReference type="EMBL" id="AAUX01000001">
    <property type="protein sequence ID" value="EAV46859.1"/>
    <property type="molecule type" value="Genomic_DNA"/>
</dbReference>
<dbReference type="SMART" id="SM01091">
    <property type="entry name" value="CorC_HlyC"/>
    <property type="match status" value="1"/>
</dbReference>
<dbReference type="Proteomes" id="UP000054262">
    <property type="component" value="Unassembled WGS sequence"/>
</dbReference>
<dbReference type="InterPro" id="IPR000644">
    <property type="entry name" value="CBS_dom"/>
</dbReference>
<dbReference type="Gene3D" id="3.10.580.10">
    <property type="entry name" value="CBS-domain"/>
    <property type="match status" value="1"/>
</dbReference>
<protein>
    <recommendedName>
        <fullName evidence="16">Magnesium and cobalt efflux protein CorC</fullName>
    </recommendedName>
</protein>
<dbReference type="OrthoDB" id="9797674at2"/>
<dbReference type="InterPro" id="IPR002550">
    <property type="entry name" value="CNNM"/>
</dbReference>
<evidence type="ECO:0000313" key="15">
    <source>
        <dbReference type="Proteomes" id="UP000054262"/>
    </source>
</evidence>
<dbReference type="InterPro" id="IPR016169">
    <property type="entry name" value="FAD-bd_PCMH_sub2"/>
</dbReference>